<evidence type="ECO:0000313" key="3">
    <source>
        <dbReference type="Proteomes" id="UP000806378"/>
    </source>
</evidence>
<sequence>MVDKPKCLASASKNTVDSGHHPGARPTFSEPGGRVHPCATRAVSPHFLSSASVSMPLQTHECPENHELVSISNETELTLSCNQ</sequence>
<name>A0A8T0CJZ4_CORYI</name>
<proteinExistence type="predicted"/>
<organism evidence="2 3">
    <name type="scientific">Corymbia citriodora subsp. variegata</name>
    <dbReference type="NCBI Taxonomy" id="360336"/>
    <lineage>
        <taxon>Eukaryota</taxon>
        <taxon>Viridiplantae</taxon>
        <taxon>Streptophyta</taxon>
        <taxon>Embryophyta</taxon>
        <taxon>Tracheophyta</taxon>
        <taxon>Spermatophyta</taxon>
        <taxon>Magnoliopsida</taxon>
        <taxon>eudicotyledons</taxon>
        <taxon>Gunneridae</taxon>
        <taxon>Pentapetalae</taxon>
        <taxon>rosids</taxon>
        <taxon>malvids</taxon>
        <taxon>Myrtales</taxon>
        <taxon>Myrtaceae</taxon>
        <taxon>Myrtoideae</taxon>
        <taxon>Eucalypteae</taxon>
        <taxon>Corymbia</taxon>
    </lineage>
</organism>
<dbReference type="Gramene" id="rna-gnl|WGS:JABURB|Cocit.L2369.1">
    <property type="protein sequence ID" value="cds-KAF7848011.1"/>
    <property type="gene ID" value="gene-BT93_L2369"/>
</dbReference>
<dbReference type="EMBL" id="MU090362">
    <property type="protein sequence ID" value="KAF7848011.1"/>
    <property type="molecule type" value="Genomic_DNA"/>
</dbReference>
<reference evidence="2" key="1">
    <citation type="submission" date="2020-05" db="EMBL/GenBank/DDBJ databases">
        <title>WGS assembly of Corymbia citriodora subspecies variegata.</title>
        <authorList>
            <person name="Barry K."/>
            <person name="Hundley H."/>
            <person name="Shu S."/>
            <person name="Jenkins J."/>
            <person name="Grimwood J."/>
            <person name="Baten A."/>
        </authorList>
    </citation>
    <scope>NUCLEOTIDE SEQUENCE</scope>
    <source>
        <strain evidence="2">CV2-018</strain>
    </source>
</reference>
<dbReference type="Proteomes" id="UP000806378">
    <property type="component" value="Unassembled WGS sequence"/>
</dbReference>
<protein>
    <submittedName>
        <fullName evidence="2">Uncharacterized protein</fullName>
    </submittedName>
</protein>
<evidence type="ECO:0000256" key="1">
    <source>
        <dbReference type="SAM" id="MobiDB-lite"/>
    </source>
</evidence>
<keyword evidence="3" id="KW-1185">Reference proteome</keyword>
<comment type="caution">
    <text evidence="2">The sequence shown here is derived from an EMBL/GenBank/DDBJ whole genome shotgun (WGS) entry which is preliminary data.</text>
</comment>
<feature type="region of interest" description="Disordered" evidence="1">
    <location>
        <begin position="1"/>
        <end position="36"/>
    </location>
</feature>
<accession>A0A8T0CJZ4</accession>
<evidence type="ECO:0000313" key="2">
    <source>
        <dbReference type="EMBL" id="KAF7848011.1"/>
    </source>
</evidence>
<dbReference type="AlphaFoldDB" id="A0A8T0CJZ4"/>
<gene>
    <name evidence="2" type="ORF">BT93_L2369</name>
</gene>